<dbReference type="SUPFAM" id="SSF47598">
    <property type="entry name" value="Ribbon-helix-helix"/>
    <property type="match status" value="1"/>
</dbReference>
<evidence type="ECO:0000313" key="1">
    <source>
        <dbReference type="EMBL" id="AGM28161.1"/>
    </source>
</evidence>
<reference evidence="1 2" key="1">
    <citation type="journal article" date="2013" name="Genome Announc.">
        <title>Complete Genome Sequence of Mycobacterium massiliense Clinical Strain Asan 50594, Belonging to the Type II Genotype.</title>
        <authorList>
            <person name="Kim B.J."/>
            <person name="Kim B.R."/>
            <person name="Hong S.H."/>
            <person name="Seok S.H."/>
            <person name="Kook Y.H."/>
            <person name="Kim B.J."/>
        </authorList>
    </citation>
    <scope>NUCLEOTIDE SEQUENCE [LARGE SCALE GENOMIC DNA]</scope>
    <source>
        <strain evidence="1 2">50594</strain>
    </source>
</reference>
<gene>
    <name evidence="1" type="ORF">MASS_1559</name>
</gene>
<evidence type="ECO:0000313" key="2">
    <source>
        <dbReference type="Proteomes" id="UP000013961"/>
    </source>
</evidence>
<name>A0AB33A8W4_9MYCO</name>
<dbReference type="Proteomes" id="UP000013961">
    <property type="component" value="Chromosome"/>
</dbReference>
<protein>
    <submittedName>
        <fullName evidence="1">HicB family protein</fullName>
    </submittedName>
</protein>
<sequence length="119" mass="13088">MNHYTYRVQWSPEDNEYVALVAEFPSLSWLDPDPAQAISGLVAVVESVLEDMKETGEVPPTPLTERTYSGKFLVRGSSALHRQLTIEAAEEGVSVNQWAVQKLAAPGSSRVPPESLQYA</sequence>
<accession>A0AB33A8W4</accession>
<dbReference type="InterPro" id="IPR035069">
    <property type="entry name" value="TTHA1013/TTHA0281-like"/>
</dbReference>
<dbReference type="RefSeq" id="WP_016342228.1">
    <property type="nucleotide sequence ID" value="NC_021282.1"/>
</dbReference>
<dbReference type="InterPro" id="IPR010985">
    <property type="entry name" value="Ribbon_hlx_hlx"/>
</dbReference>
<dbReference type="GO" id="GO:0006355">
    <property type="term" value="P:regulation of DNA-templated transcription"/>
    <property type="evidence" value="ECO:0007669"/>
    <property type="project" value="InterPro"/>
</dbReference>
<proteinExistence type="predicted"/>
<dbReference type="InterPro" id="IPR008651">
    <property type="entry name" value="Uncharacterised_HicB"/>
</dbReference>
<organism evidence="1 2">
    <name type="scientific">Mycobacteroides abscessus subsp. bolletii 50594</name>
    <dbReference type="NCBI Taxonomy" id="1303024"/>
    <lineage>
        <taxon>Bacteria</taxon>
        <taxon>Bacillati</taxon>
        <taxon>Actinomycetota</taxon>
        <taxon>Actinomycetes</taxon>
        <taxon>Mycobacteriales</taxon>
        <taxon>Mycobacteriaceae</taxon>
        <taxon>Mycobacteroides</taxon>
        <taxon>Mycobacteroides abscessus</taxon>
    </lineage>
</organism>
<dbReference type="AlphaFoldDB" id="A0AB33A8W4"/>
<dbReference type="Pfam" id="PF05534">
    <property type="entry name" value="HicB"/>
    <property type="match status" value="1"/>
</dbReference>
<dbReference type="EMBL" id="CP004374">
    <property type="protein sequence ID" value="AGM28161.1"/>
    <property type="molecule type" value="Genomic_DNA"/>
</dbReference>
<dbReference type="KEGG" id="mabb:MASS_1559"/>
<dbReference type="SUPFAM" id="SSF143100">
    <property type="entry name" value="TTHA1013/TTHA0281-like"/>
    <property type="match status" value="1"/>
</dbReference>